<dbReference type="OrthoDB" id="432528at2759"/>
<keyword evidence="3" id="KW-1133">Transmembrane helix</keyword>
<dbReference type="InterPro" id="IPR015915">
    <property type="entry name" value="Kelch-typ_b-propeller"/>
</dbReference>
<evidence type="ECO:0000256" key="3">
    <source>
        <dbReference type="SAM" id="Phobius"/>
    </source>
</evidence>
<dbReference type="PANTHER" id="PTHR46093">
    <property type="entry name" value="ACYL-COA-BINDING DOMAIN-CONTAINING PROTEIN 5"/>
    <property type="match status" value="1"/>
</dbReference>
<dbReference type="Proteomes" id="UP000266861">
    <property type="component" value="Unassembled WGS sequence"/>
</dbReference>
<dbReference type="Gene3D" id="2.120.10.80">
    <property type="entry name" value="Kelch-type beta propeller"/>
    <property type="match status" value="1"/>
</dbReference>
<evidence type="ECO:0000313" key="5">
    <source>
        <dbReference type="Proteomes" id="UP000266861"/>
    </source>
</evidence>
<evidence type="ECO:0000313" key="4">
    <source>
        <dbReference type="EMBL" id="RHZ88689.1"/>
    </source>
</evidence>
<evidence type="ECO:0000256" key="1">
    <source>
        <dbReference type="ARBA" id="ARBA00022441"/>
    </source>
</evidence>
<dbReference type="STRING" id="1348612.A0A397JJZ9"/>
<organism evidence="4 5">
    <name type="scientific">Diversispora epigaea</name>
    <dbReference type="NCBI Taxonomy" id="1348612"/>
    <lineage>
        <taxon>Eukaryota</taxon>
        <taxon>Fungi</taxon>
        <taxon>Fungi incertae sedis</taxon>
        <taxon>Mucoromycota</taxon>
        <taxon>Glomeromycotina</taxon>
        <taxon>Glomeromycetes</taxon>
        <taxon>Diversisporales</taxon>
        <taxon>Diversisporaceae</taxon>
        <taxon>Diversispora</taxon>
    </lineage>
</organism>
<keyword evidence="1" id="KW-0880">Kelch repeat</keyword>
<accession>A0A397JJZ9</accession>
<evidence type="ECO:0000256" key="2">
    <source>
        <dbReference type="ARBA" id="ARBA00022737"/>
    </source>
</evidence>
<comment type="caution">
    <text evidence="4">The sequence shown here is derived from an EMBL/GenBank/DDBJ whole genome shotgun (WGS) entry which is preliminary data.</text>
</comment>
<dbReference type="SUPFAM" id="SSF117281">
    <property type="entry name" value="Kelch motif"/>
    <property type="match status" value="1"/>
</dbReference>
<keyword evidence="5" id="KW-1185">Reference proteome</keyword>
<feature type="transmembrane region" description="Helical" evidence="3">
    <location>
        <begin position="7"/>
        <end position="28"/>
    </location>
</feature>
<proteinExistence type="predicted"/>
<dbReference type="EMBL" id="PQFF01000019">
    <property type="protein sequence ID" value="RHZ88689.1"/>
    <property type="molecule type" value="Genomic_DNA"/>
</dbReference>
<dbReference type="Pfam" id="PF24681">
    <property type="entry name" value="Kelch_KLHDC2_KLHL20_DRC7"/>
    <property type="match status" value="1"/>
</dbReference>
<keyword evidence="3" id="KW-0472">Membrane</keyword>
<dbReference type="PANTHER" id="PTHR46093:SF18">
    <property type="entry name" value="FIBRONECTIN TYPE-III DOMAIN-CONTAINING PROTEIN"/>
    <property type="match status" value="1"/>
</dbReference>
<feature type="transmembrane region" description="Helical" evidence="3">
    <location>
        <begin position="310"/>
        <end position="332"/>
    </location>
</feature>
<name>A0A397JJZ9_9GLOM</name>
<keyword evidence="3" id="KW-0812">Transmembrane</keyword>
<gene>
    <name evidence="4" type="ORF">Glove_21g312</name>
</gene>
<reference evidence="4 5" key="1">
    <citation type="submission" date="2018-08" db="EMBL/GenBank/DDBJ databases">
        <title>Genome and evolution of the arbuscular mycorrhizal fungus Diversispora epigaea (formerly Glomus versiforme) and its bacterial endosymbionts.</title>
        <authorList>
            <person name="Sun X."/>
            <person name="Fei Z."/>
            <person name="Harrison M."/>
        </authorList>
    </citation>
    <scope>NUCLEOTIDE SEQUENCE [LARGE SCALE GENOMIC DNA]</scope>
    <source>
        <strain evidence="4 5">IT104</strain>
    </source>
</reference>
<keyword evidence="2" id="KW-0677">Repeat</keyword>
<sequence>MKIIKLNIEYFICFLIVSQLWIISIYSFQAPQLAAHSTALINKILYFIGGDDSVTDDHTSFFYLDLNQSFDALSPTYGPLKALPVGILLATACVGGVNNDTIFVFGGTNSVENPTSQDKLINTFNTTSKEWSTPQIEGEPIRRRNIQAVIDAKGKMYIFGGFGASDYFKDMIIFDTITLTYSNGSTINGPLGMAGYTETLLPNGTIIYIGGEVWNSLVSIKNITMYDIIEDSWNYATAKSPNASDGRVICYGGITKISITASPSPSLIVLNATSFEWSYPNNFGNVTTENTSSTPSPAPSPVLDQHKPSLSAGAIVGITIGVAIVLGLLLFFGIHQSFYIPSLAYAYTNLEALPVGITRVGGINNATIFVFGVWLTLQIEGEPIRNMIIFNTVTFTYSNDSTINGPPRMAGYNKWYYNEMSLQKTSSSIYILDILDIRNCTWISYYKRSLPSTPEETNQLNLNSLLW</sequence>
<evidence type="ECO:0008006" key="6">
    <source>
        <dbReference type="Google" id="ProtNLM"/>
    </source>
</evidence>
<protein>
    <recommendedName>
        <fullName evidence="6">Galactose oxidase</fullName>
    </recommendedName>
</protein>
<dbReference type="AlphaFoldDB" id="A0A397JJZ9"/>